<keyword evidence="13 17" id="KW-0472">Membrane</keyword>
<dbReference type="SMART" id="SM00187">
    <property type="entry name" value="INB"/>
    <property type="match status" value="1"/>
</dbReference>
<dbReference type="GO" id="GO:0009986">
    <property type="term" value="C:cell surface"/>
    <property type="evidence" value="ECO:0007669"/>
    <property type="project" value="TreeGrafter"/>
</dbReference>
<dbReference type="EMBL" id="NCKU01000298">
    <property type="protein sequence ID" value="RWS16105.1"/>
    <property type="molecule type" value="Genomic_DNA"/>
</dbReference>
<proteinExistence type="inferred from homology"/>
<dbReference type="Gene3D" id="1.20.5.100">
    <property type="entry name" value="Cytochrome c1, transmembrane anchor, C-terminal"/>
    <property type="match status" value="1"/>
</dbReference>
<evidence type="ECO:0000259" key="18">
    <source>
        <dbReference type="SMART" id="SM00187"/>
    </source>
</evidence>
<keyword evidence="4" id="KW-0245">EGF-like domain</keyword>
<keyword evidence="7" id="KW-0732">Signal</keyword>
<dbReference type="GO" id="GO:0016477">
    <property type="term" value="P:cell migration"/>
    <property type="evidence" value="ECO:0007669"/>
    <property type="project" value="TreeGrafter"/>
</dbReference>
<keyword evidence="3" id="KW-1003">Cell membrane</keyword>
<dbReference type="Pfam" id="PF00362">
    <property type="entry name" value="Integrin_beta"/>
    <property type="match status" value="1"/>
</dbReference>
<keyword evidence="11 17" id="KW-1133">Transmembrane helix</keyword>
<gene>
    <name evidence="20" type="ORF">B4U79_03754</name>
    <name evidence="21" type="ORF">B4U79_10233</name>
    <name evidence="22" type="ORF">B4U79_10258</name>
</gene>
<dbReference type="FunFam" id="2.10.25.10:FF:000036">
    <property type="entry name" value="Integrin beta"/>
    <property type="match status" value="1"/>
</dbReference>
<dbReference type="EMBL" id="NCKU01000337">
    <property type="protein sequence ID" value="RWS15935.1"/>
    <property type="molecule type" value="Genomic_DNA"/>
</dbReference>
<reference evidence="20" key="2">
    <citation type="submission" date="2018-11" db="EMBL/GenBank/DDBJ databases">
        <title>Trombidioid mite genomics.</title>
        <authorList>
            <person name="Dong X."/>
        </authorList>
    </citation>
    <scope>NUCLEOTIDE SEQUENCE</scope>
    <source>
        <strain evidence="20">UoL-WK</strain>
    </source>
</reference>
<dbReference type="Proteomes" id="UP000285301">
    <property type="component" value="Unassembled WGS sequence"/>
</dbReference>
<feature type="domain" description="Integrin beta subunit VWA" evidence="18">
    <location>
        <begin position="1"/>
        <end position="367"/>
    </location>
</feature>
<dbReference type="InterPro" id="IPR057073">
    <property type="entry name" value="EGF_integrin_2"/>
</dbReference>
<evidence type="ECO:0000313" key="21">
    <source>
        <dbReference type="EMBL" id="RWS15935.1"/>
    </source>
</evidence>
<evidence type="ECO:0000256" key="11">
    <source>
        <dbReference type="ARBA" id="ARBA00022989"/>
    </source>
</evidence>
<dbReference type="Gene3D" id="2.60.40.1510">
    <property type="entry name" value="ntegrin, alpha v. Chain A, domain 3"/>
    <property type="match status" value="1"/>
</dbReference>
<evidence type="ECO:0000313" key="22">
    <source>
        <dbReference type="EMBL" id="RWS16105.1"/>
    </source>
</evidence>
<dbReference type="InterPro" id="IPR014836">
    <property type="entry name" value="Integrin_bsu_cyt_dom"/>
</dbReference>
<evidence type="ECO:0000256" key="10">
    <source>
        <dbReference type="ARBA" id="ARBA00022889"/>
    </source>
</evidence>
<evidence type="ECO:0000256" key="2">
    <source>
        <dbReference type="ARBA" id="ARBA00007449"/>
    </source>
</evidence>
<dbReference type="OrthoDB" id="410592at2759"/>
<keyword evidence="10 16" id="KW-0130">Cell adhesion</keyword>
<organism evidence="20 23">
    <name type="scientific">Dinothrombium tinctorium</name>
    <dbReference type="NCBI Taxonomy" id="1965070"/>
    <lineage>
        <taxon>Eukaryota</taxon>
        <taxon>Metazoa</taxon>
        <taxon>Ecdysozoa</taxon>
        <taxon>Arthropoda</taxon>
        <taxon>Chelicerata</taxon>
        <taxon>Arachnida</taxon>
        <taxon>Acari</taxon>
        <taxon>Acariformes</taxon>
        <taxon>Trombidiformes</taxon>
        <taxon>Prostigmata</taxon>
        <taxon>Anystina</taxon>
        <taxon>Parasitengona</taxon>
        <taxon>Trombidioidea</taxon>
        <taxon>Trombidiidae</taxon>
        <taxon>Dinothrombium</taxon>
    </lineage>
</organism>
<feature type="transmembrane region" description="Helical" evidence="17">
    <location>
        <begin position="636"/>
        <end position="655"/>
    </location>
</feature>
<evidence type="ECO:0000313" key="20">
    <source>
        <dbReference type="EMBL" id="RWS15929.1"/>
    </source>
</evidence>
<evidence type="ECO:0000256" key="7">
    <source>
        <dbReference type="ARBA" id="ARBA00022729"/>
    </source>
</evidence>
<dbReference type="GO" id="GO:0008305">
    <property type="term" value="C:integrin complex"/>
    <property type="evidence" value="ECO:0007669"/>
    <property type="project" value="TreeGrafter"/>
</dbReference>
<dbReference type="PANTHER" id="PTHR10082">
    <property type="entry name" value="INTEGRIN BETA SUBUNIT"/>
    <property type="match status" value="1"/>
</dbReference>
<feature type="domain" description="Integrin beta subunit cytoplasmic" evidence="19">
    <location>
        <begin position="656"/>
        <end position="701"/>
    </location>
</feature>
<keyword evidence="23" id="KW-1185">Reference proteome</keyword>
<keyword evidence="6" id="KW-0479">Metal-binding</keyword>
<dbReference type="GO" id="GO:0046872">
    <property type="term" value="F:metal ion binding"/>
    <property type="evidence" value="ECO:0007669"/>
    <property type="project" value="UniProtKB-KW"/>
</dbReference>
<evidence type="ECO:0000256" key="9">
    <source>
        <dbReference type="ARBA" id="ARBA00022837"/>
    </source>
</evidence>
<dbReference type="Gene3D" id="3.40.50.410">
    <property type="entry name" value="von Willebrand factor, type A domain"/>
    <property type="match status" value="1"/>
</dbReference>
<dbReference type="PROSITE" id="PS52047">
    <property type="entry name" value="I_EGF_2"/>
    <property type="match status" value="2"/>
</dbReference>
<evidence type="ECO:0000256" key="16">
    <source>
        <dbReference type="RuleBase" id="RU000633"/>
    </source>
</evidence>
<dbReference type="PANTHER" id="PTHR10082:SF60">
    <property type="entry name" value="INTEGRIN BETA-PS"/>
    <property type="match status" value="1"/>
</dbReference>
<dbReference type="SUPFAM" id="SSF53300">
    <property type="entry name" value="vWA-like"/>
    <property type="match status" value="1"/>
</dbReference>
<evidence type="ECO:0000256" key="8">
    <source>
        <dbReference type="ARBA" id="ARBA00022737"/>
    </source>
</evidence>
<dbReference type="SMART" id="SM01241">
    <property type="entry name" value="Integrin_b_cyt"/>
    <property type="match status" value="1"/>
</dbReference>
<dbReference type="FunFam" id="3.40.50.410:FF:000002">
    <property type="entry name" value="Integrin beta"/>
    <property type="match status" value="1"/>
</dbReference>
<evidence type="ECO:0000256" key="6">
    <source>
        <dbReference type="ARBA" id="ARBA00022723"/>
    </source>
</evidence>
<protein>
    <recommendedName>
        <fullName evidence="16">Integrin beta</fullName>
    </recommendedName>
</protein>
<evidence type="ECO:0000256" key="17">
    <source>
        <dbReference type="SAM" id="Phobius"/>
    </source>
</evidence>
<evidence type="ECO:0000313" key="23">
    <source>
        <dbReference type="Proteomes" id="UP000285301"/>
    </source>
</evidence>
<reference evidence="20 23" key="1">
    <citation type="journal article" date="2018" name="Gigascience">
        <title>Genomes of trombidid mites reveal novel predicted allergens and laterally-transferred genes associated with secondary metabolism.</title>
        <authorList>
            <person name="Dong X."/>
            <person name="Chaisiri K."/>
            <person name="Xia D."/>
            <person name="Armstrong S.D."/>
            <person name="Fang Y."/>
            <person name="Donnelly M.J."/>
            <person name="Kadowaki T."/>
            <person name="McGarry J.W."/>
            <person name="Darby A.C."/>
            <person name="Makepeace B.L."/>
        </authorList>
    </citation>
    <scope>NUCLEOTIDE SEQUENCE [LARGE SCALE GENOMIC DNA]</scope>
    <source>
        <strain evidence="20">UoL-WK</strain>
    </source>
</reference>
<evidence type="ECO:0000256" key="14">
    <source>
        <dbReference type="ARBA" id="ARBA00023157"/>
    </source>
</evidence>
<sequence length="706" mass="79202">DKELSEANVRDDKDIIQLKPQRIALKLRPHTKQTFKLTVRQAVGYPVDLYYVMDLSRTMRDHKDKLAKLGDQLATEMRKITGNFKIGFGSFIDKQVMPFIDITPEKLKRPCRTCIPTYGFKNHISLSEDTKRFVEEIKNSKVSGNLDGPEGGLDAIMQAIVCKERIGWRNQSRKLLVYATDASFHYAGDGKLAGILIPNDEKCHLDANNYYSESNTQDYPSVSQINMQAQLNNVNIIFAVTNEKGNLYKRLSTVIEGSNVAPLSEDSNVVQLIRDSYDKITSTLILKNNLTDDGVVRITYHTGCREGVIKETDRCGNIRVGDTIDFDITLEVISCPKNLAKRNQTIKIKPLSISDDLHIDLEIVCDCECEKPWNKQLKSPECNSGNGTFECGVCSCHENYYGKKCECELNSGKKDNQASCYNGNDTKACSGNGVCSCGQCLCKEAKGESYYGKYCECDRVSCKRHNGEVCGGEDHGICDCGRCVCKNKWTGTACECPLSQDSCMDPFTNTLCSGHGTCECGKCVCGRNDKGDSFTGKWCEDCPTCSGHCERYVDNVKQQVDEGYLDEANFTASFVDRVKASKDEKLCEFLDKSGCKYLFKYKYEYLISSTKDSVRNTILTMQKGKQCPEPINVAKTGISIIGGILLIGLLTLILWKLITYCHDKREFEKFEKEIKNANWEASQNPIFKPSTAKFENPTFGRMSVYQ</sequence>
<evidence type="ECO:0000256" key="12">
    <source>
        <dbReference type="ARBA" id="ARBA00023037"/>
    </source>
</evidence>
<evidence type="ECO:0000259" key="19">
    <source>
        <dbReference type="SMART" id="SM01241"/>
    </source>
</evidence>
<dbReference type="InterPro" id="IPR040622">
    <property type="entry name" value="EGF_integrin_1"/>
</dbReference>
<dbReference type="GO" id="GO:0033627">
    <property type="term" value="P:cell adhesion mediated by integrin"/>
    <property type="evidence" value="ECO:0007669"/>
    <property type="project" value="TreeGrafter"/>
</dbReference>
<comment type="subcellular location">
    <subcellularLocation>
        <location evidence="1 16">Cell membrane</location>
        <topology evidence="1 16">Single-pass type I membrane protein</topology>
    </subcellularLocation>
</comment>
<dbReference type="PROSITE" id="PS00243">
    <property type="entry name" value="I_EGF_1"/>
    <property type="match status" value="2"/>
</dbReference>
<dbReference type="PRINTS" id="PR01186">
    <property type="entry name" value="INTEGRINB"/>
</dbReference>
<dbReference type="SUPFAM" id="SSF57196">
    <property type="entry name" value="EGF/Laminin"/>
    <property type="match status" value="1"/>
</dbReference>
<dbReference type="InterPro" id="IPR015812">
    <property type="entry name" value="Integrin_bsu"/>
</dbReference>
<comment type="similarity">
    <text evidence="2 16">Belongs to the integrin beta chain family.</text>
</comment>
<dbReference type="GO" id="GO:0007157">
    <property type="term" value="P:heterophilic cell-cell adhesion via plasma membrane cell adhesion molecules"/>
    <property type="evidence" value="ECO:0007669"/>
    <property type="project" value="UniProtKB-ARBA"/>
</dbReference>
<keyword evidence="14" id="KW-1015">Disulfide bond</keyword>
<name>A0A3S3P6G8_9ACAR</name>
<dbReference type="Pfam" id="PF18372">
    <property type="entry name" value="I-EGF_1"/>
    <property type="match status" value="1"/>
</dbReference>
<evidence type="ECO:0000256" key="5">
    <source>
        <dbReference type="ARBA" id="ARBA00022692"/>
    </source>
</evidence>
<evidence type="ECO:0000256" key="15">
    <source>
        <dbReference type="ARBA" id="ARBA00023180"/>
    </source>
</evidence>
<dbReference type="GO" id="GO:0005178">
    <property type="term" value="F:integrin binding"/>
    <property type="evidence" value="ECO:0007669"/>
    <property type="project" value="TreeGrafter"/>
</dbReference>
<keyword evidence="12 16" id="KW-0401">Integrin</keyword>
<dbReference type="InterPro" id="IPR036465">
    <property type="entry name" value="vWFA_dom_sf"/>
</dbReference>
<dbReference type="Pfam" id="PF08725">
    <property type="entry name" value="Integrin_b_cyt"/>
    <property type="match status" value="1"/>
</dbReference>
<dbReference type="InterPro" id="IPR032695">
    <property type="entry name" value="Integrin_dom_sf"/>
</dbReference>
<evidence type="ECO:0000256" key="4">
    <source>
        <dbReference type="ARBA" id="ARBA00022536"/>
    </source>
</evidence>
<dbReference type="SUPFAM" id="SSF69179">
    <property type="entry name" value="Integrin domains"/>
    <property type="match status" value="2"/>
</dbReference>
<dbReference type="GO" id="GO:0007160">
    <property type="term" value="P:cell-matrix adhesion"/>
    <property type="evidence" value="ECO:0007669"/>
    <property type="project" value="TreeGrafter"/>
</dbReference>
<dbReference type="GO" id="GO:0007229">
    <property type="term" value="P:integrin-mediated signaling pathway"/>
    <property type="evidence" value="ECO:0007669"/>
    <property type="project" value="UniProtKB-KW"/>
</dbReference>
<dbReference type="GO" id="GO:0005925">
    <property type="term" value="C:focal adhesion"/>
    <property type="evidence" value="ECO:0007669"/>
    <property type="project" value="TreeGrafter"/>
</dbReference>
<keyword evidence="8" id="KW-0677">Repeat</keyword>
<dbReference type="InterPro" id="IPR002369">
    <property type="entry name" value="Integrin_bsu_VWA"/>
</dbReference>
<comment type="caution">
    <text evidence="20">The sequence shown here is derived from an EMBL/GenBank/DDBJ whole genome shotgun (WGS) entry which is preliminary data.</text>
</comment>
<keyword evidence="9" id="KW-0106">Calcium</keyword>
<dbReference type="Pfam" id="PF23105">
    <property type="entry name" value="EGF_integrin"/>
    <property type="match status" value="2"/>
</dbReference>
<dbReference type="InterPro" id="IPR057243">
    <property type="entry name" value="Integrin_I-EGF_CS"/>
</dbReference>
<keyword evidence="5 16" id="KW-0812">Transmembrane</keyword>
<dbReference type="AlphaFoldDB" id="A0A3S3P6G8"/>
<accession>A0A3S3P6G8</accession>
<evidence type="ECO:0000256" key="1">
    <source>
        <dbReference type="ARBA" id="ARBA00004251"/>
    </source>
</evidence>
<keyword evidence="15" id="KW-0325">Glycoprotein</keyword>
<evidence type="ECO:0000256" key="13">
    <source>
        <dbReference type="ARBA" id="ARBA00023136"/>
    </source>
</evidence>
<dbReference type="Gene3D" id="2.10.25.10">
    <property type="entry name" value="Laminin"/>
    <property type="match status" value="4"/>
</dbReference>
<evidence type="ECO:0000256" key="3">
    <source>
        <dbReference type="ARBA" id="ARBA00022475"/>
    </source>
</evidence>
<feature type="non-terminal residue" evidence="20">
    <location>
        <position position="1"/>
    </location>
</feature>
<dbReference type="STRING" id="1965070.A0A3S3P6G8"/>
<dbReference type="EMBL" id="NCKU01000338">
    <property type="protein sequence ID" value="RWS15929.1"/>
    <property type="molecule type" value="Genomic_DNA"/>
</dbReference>
<dbReference type="FunFam" id="2.10.25.10:FF:000075">
    <property type="entry name" value="Integrin beta"/>
    <property type="match status" value="1"/>
</dbReference>